<evidence type="ECO:0000256" key="2">
    <source>
        <dbReference type="ARBA" id="ARBA00022723"/>
    </source>
</evidence>
<dbReference type="InterPro" id="IPR023843">
    <property type="entry name" value="CRISPR-assoc_Cas1_cyanobact"/>
</dbReference>
<keyword evidence="1 10" id="KW-0540">Nuclease</keyword>
<organism evidence="11 12">
    <name type="scientific">Neomoorella thermoacetica</name>
    <name type="common">Clostridium thermoaceticum</name>
    <dbReference type="NCBI Taxonomy" id="1525"/>
    <lineage>
        <taxon>Bacteria</taxon>
        <taxon>Bacillati</taxon>
        <taxon>Bacillota</taxon>
        <taxon>Clostridia</taxon>
        <taxon>Neomoorellales</taxon>
        <taxon>Neomoorellaceae</taxon>
        <taxon>Neomoorella</taxon>
    </lineage>
</organism>
<evidence type="ECO:0000256" key="9">
    <source>
        <dbReference type="ARBA" id="ARBA00038592"/>
    </source>
</evidence>
<proteinExistence type="inferred from homology"/>
<evidence type="ECO:0000256" key="8">
    <source>
        <dbReference type="ARBA" id="ARBA00023211"/>
    </source>
</evidence>
<dbReference type="GO" id="GO:0004520">
    <property type="term" value="F:DNA endonuclease activity"/>
    <property type="evidence" value="ECO:0007669"/>
    <property type="project" value="InterPro"/>
</dbReference>
<evidence type="ECO:0000313" key="11">
    <source>
        <dbReference type="EMBL" id="OIQ07772.1"/>
    </source>
</evidence>
<dbReference type="EMBL" id="MIHH01000027">
    <property type="protein sequence ID" value="OIQ07772.1"/>
    <property type="molecule type" value="Genomic_DNA"/>
</dbReference>
<evidence type="ECO:0000256" key="6">
    <source>
        <dbReference type="ARBA" id="ARBA00023118"/>
    </source>
</evidence>
<evidence type="ECO:0000256" key="1">
    <source>
        <dbReference type="ARBA" id="ARBA00022722"/>
    </source>
</evidence>
<keyword evidence="8 10" id="KW-0464">Manganese</keyword>
<dbReference type="InterPro" id="IPR042206">
    <property type="entry name" value="CRISPR-assoc_Cas1_C"/>
</dbReference>
<dbReference type="AlphaFoldDB" id="A0A1J5JG10"/>
<comment type="similarity">
    <text evidence="10">Belongs to the CRISPR-associated endonuclease Cas1 family.</text>
</comment>
<name>A0A1J5JG10_NEOTH</name>
<evidence type="ECO:0000256" key="5">
    <source>
        <dbReference type="ARBA" id="ARBA00022842"/>
    </source>
</evidence>
<keyword evidence="2 10" id="KW-0479">Metal-binding</keyword>
<dbReference type="CDD" id="cd09634">
    <property type="entry name" value="Cas1_I-II-III"/>
    <property type="match status" value="1"/>
</dbReference>
<feature type="binding site" evidence="10">
    <location>
        <position position="222"/>
    </location>
    <ligand>
        <name>Mn(2+)</name>
        <dbReference type="ChEBI" id="CHEBI:29035"/>
    </ligand>
</feature>
<dbReference type="Gene3D" id="1.20.120.920">
    <property type="entry name" value="CRISPR-associated endonuclease Cas1, C-terminal domain"/>
    <property type="match status" value="1"/>
</dbReference>
<dbReference type="NCBIfam" id="TIGR00287">
    <property type="entry name" value="cas1"/>
    <property type="match status" value="1"/>
</dbReference>
<keyword evidence="3 10" id="KW-0255">Endonuclease</keyword>
<dbReference type="PANTHER" id="PTHR34353">
    <property type="entry name" value="CRISPR-ASSOCIATED ENDONUCLEASE CAS1 1"/>
    <property type="match status" value="1"/>
</dbReference>
<dbReference type="EC" id="3.1.-.-" evidence="10"/>
<accession>A0A1J5JG10</accession>
<evidence type="ECO:0000256" key="7">
    <source>
        <dbReference type="ARBA" id="ARBA00023125"/>
    </source>
</evidence>
<dbReference type="GO" id="GO:0003677">
    <property type="term" value="F:DNA binding"/>
    <property type="evidence" value="ECO:0007669"/>
    <property type="project" value="UniProtKB-KW"/>
</dbReference>
<dbReference type="NCBIfam" id="TIGR04093">
    <property type="entry name" value="cas1_CYANO"/>
    <property type="match status" value="1"/>
</dbReference>
<dbReference type="GO" id="GO:0043571">
    <property type="term" value="P:maintenance of CRISPR repeat elements"/>
    <property type="evidence" value="ECO:0007669"/>
    <property type="project" value="UniProtKB-UniRule"/>
</dbReference>
<evidence type="ECO:0000256" key="4">
    <source>
        <dbReference type="ARBA" id="ARBA00022801"/>
    </source>
</evidence>
<reference evidence="11 12" key="1">
    <citation type="submission" date="2016-08" db="EMBL/GenBank/DDBJ databases">
        <title>Genome-based comparison of Moorella thermoacetic strains.</title>
        <authorList>
            <person name="Poehlein A."/>
            <person name="Bengelsdorf F.R."/>
            <person name="Esser C."/>
            <person name="Duerre P."/>
            <person name="Daniel R."/>
        </authorList>
    </citation>
    <scope>NUCLEOTIDE SEQUENCE [LARGE SCALE GENOMIC DNA]</scope>
    <source>
        <strain evidence="11 12">DSM 11768</strain>
    </source>
</reference>
<dbReference type="GO" id="GO:0051607">
    <property type="term" value="P:defense response to virus"/>
    <property type="evidence" value="ECO:0007669"/>
    <property type="project" value="UniProtKB-UniRule"/>
</dbReference>
<dbReference type="RefSeq" id="WP_071521541.1">
    <property type="nucleotide sequence ID" value="NZ_MIHH01000027.1"/>
</dbReference>
<evidence type="ECO:0000256" key="10">
    <source>
        <dbReference type="HAMAP-Rule" id="MF_01470"/>
    </source>
</evidence>
<evidence type="ECO:0000256" key="3">
    <source>
        <dbReference type="ARBA" id="ARBA00022759"/>
    </source>
</evidence>
<comment type="cofactor">
    <cofactor evidence="10">
        <name>Mg(2+)</name>
        <dbReference type="ChEBI" id="CHEBI:18420"/>
    </cofactor>
    <cofactor evidence="10">
        <name>Mn(2+)</name>
        <dbReference type="ChEBI" id="CHEBI:29035"/>
    </cofactor>
</comment>
<feature type="binding site" evidence="10">
    <location>
        <position position="237"/>
    </location>
    <ligand>
        <name>Mn(2+)</name>
        <dbReference type="ChEBI" id="CHEBI:29035"/>
    </ligand>
</feature>
<sequence length="331" mass="37620">MATLYITEQGAIVRRVDERIIVEHEKEVLADIPLIKVDQVVLFGRVGLTTPVIETLLEEGVEVCFLNQWGRFLGRLQPAQGKNCLVRADQFRASFDADRATYLARQFVKGKLKNMLNLLMRARREGVNLPEEPFLEINQAIKALPRAENVDGVRGLEGAGSAAYFRVFGKLLKKDFQFHGRVRRPPTDPVNSLLSFAYTLLAKDTASAVNTVGLDPYTGFLHKDRYGRVSLALDIAEEFRPIVADAVVLSVINRGMIGRDDFEQELGGAVKLKDDARKRFLAAYEKKKQSEIRHPYFKYRATYRRCMELQARLLAKYLQGEIDKYLPLVTR</sequence>
<dbReference type="PANTHER" id="PTHR34353:SF2">
    <property type="entry name" value="CRISPR-ASSOCIATED ENDONUCLEASE CAS1 1"/>
    <property type="match status" value="1"/>
</dbReference>
<dbReference type="GO" id="GO:0016787">
    <property type="term" value="F:hydrolase activity"/>
    <property type="evidence" value="ECO:0007669"/>
    <property type="project" value="UniProtKB-KW"/>
</dbReference>
<evidence type="ECO:0000313" key="12">
    <source>
        <dbReference type="Proteomes" id="UP000182743"/>
    </source>
</evidence>
<keyword evidence="5 10" id="KW-0460">Magnesium</keyword>
<dbReference type="HAMAP" id="MF_01470">
    <property type="entry name" value="Cas1"/>
    <property type="match status" value="1"/>
</dbReference>
<comment type="function">
    <text evidence="10">CRISPR (clustered regularly interspaced short palindromic repeat), is an adaptive immune system that provides protection against mobile genetic elements (viruses, transposable elements and conjugative plasmids). CRISPR clusters contain spacers, sequences complementary to antecedent mobile elements, and target invading nucleic acids. CRISPR clusters are transcribed and processed into CRISPR RNA (crRNA). Acts as a dsDNA endonuclease. Involved in the integration of spacer DNA into the CRISPR cassette.</text>
</comment>
<keyword evidence="7 10" id="KW-0238">DNA-binding</keyword>
<dbReference type="Pfam" id="PF01867">
    <property type="entry name" value="Cas_Cas1"/>
    <property type="match status" value="1"/>
</dbReference>
<gene>
    <name evidence="11" type="primary">cas1_2</name>
    <name evidence="10" type="synonym">cas1</name>
    <name evidence="11" type="ORF">MOOR_26110</name>
</gene>
<keyword evidence="6 10" id="KW-0051">Antiviral defense</keyword>
<dbReference type="InterPro" id="IPR002729">
    <property type="entry name" value="CRISPR-assoc_Cas1"/>
</dbReference>
<dbReference type="InterPro" id="IPR042211">
    <property type="entry name" value="CRISPR-assoc_Cas1_N"/>
</dbReference>
<dbReference type="Proteomes" id="UP000182743">
    <property type="component" value="Unassembled WGS sequence"/>
</dbReference>
<dbReference type="GO" id="GO:0046872">
    <property type="term" value="F:metal ion binding"/>
    <property type="evidence" value="ECO:0007669"/>
    <property type="project" value="UniProtKB-UniRule"/>
</dbReference>
<keyword evidence="4 10" id="KW-0378">Hydrolase</keyword>
<protein>
    <recommendedName>
        <fullName evidence="10">CRISPR-associated endonuclease Cas1</fullName>
        <ecNumber evidence="10">3.1.-.-</ecNumber>
    </recommendedName>
</protein>
<feature type="binding site" evidence="10">
    <location>
        <position position="157"/>
    </location>
    <ligand>
        <name>Mn(2+)</name>
        <dbReference type="ChEBI" id="CHEBI:29035"/>
    </ligand>
</feature>
<dbReference type="InterPro" id="IPR050646">
    <property type="entry name" value="Cas1"/>
</dbReference>
<comment type="subunit">
    <text evidence="9 10">Homodimer, forms a heterotetramer with a Cas2 homodimer.</text>
</comment>
<dbReference type="Gene3D" id="3.100.10.20">
    <property type="entry name" value="CRISPR-associated endonuclease Cas1, N-terminal domain"/>
    <property type="match status" value="1"/>
</dbReference>
<comment type="caution">
    <text evidence="11">The sequence shown here is derived from an EMBL/GenBank/DDBJ whole genome shotgun (WGS) entry which is preliminary data.</text>
</comment>